<dbReference type="Pfam" id="PF02355">
    <property type="entry name" value="SecD_SecF_C"/>
    <property type="match status" value="1"/>
</dbReference>
<dbReference type="NCBIfam" id="TIGR00966">
    <property type="entry name" value="transloc_SecF"/>
    <property type="match status" value="1"/>
</dbReference>
<dbReference type="InterPro" id="IPR022813">
    <property type="entry name" value="SecD/SecF_arch_bac"/>
</dbReference>
<gene>
    <name evidence="12" type="ORF">A3D99_00225</name>
</gene>
<evidence type="ECO:0000259" key="11">
    <source>
        <dbReference type="Pfam" id="PF02355"/>
    </source>
</evidence>
<organism evidence="12 13">
    <name type="scientific">Candidatus Andersenbacteria bacterium RIFCSPHIGHO2_12_FULL_45_11</name>
    <dbReference type="NCBI Taxonomy" id="1797281"/>
    <lineage>
        <taxon>Bacteria</taxon>
        <taxon>Candidatus Anderseniibacteriota</taxon>
    </lineage>
</organism>
<name>A0A1G1X2F8_9BACT</name>
<evidence type="ECO:0000256" key="1">
    <source>
        <dbReference type="ARBA" id="ARBA00004651"/>
    </source>
</evidence>
<evidence type="ECO:0000256" key="10">
    <source>
        <dbReference type="SAM" id="Phobius"/>
    </source>
</evidence>
<feature type="transmembrane region" description="Helical" evidence="10">
    <location>
        <begin position="258"/>
        <end position="286"/>
    </location>
</feature>
<evidence type="ECO:0000256" key="9">
    <source>
        <dbReference type="ARBA" id="ARBA00023136"/>
    </source>
</evidence>
<evidence type="ECO:0000256" key="5">
    <source>
        <dbReference type="ARBA" id="ARBA00022692"/>
    </source>
</evidence>
<dbReference type="GO" id="GO:0006886">
    <property type="term" value="P:intracellular protein transport"/>
    <property type="evidence" value="ECO:0007669"/>
    <property type="project" value="InterPro"/>
</dbReference>
<dbReference type="InterPro" id="IPR048634">
    <property type="entry name" value="SecD_SecF_C"/>
</dbReference>
<dbReference type="Proteomes" id="UP000177528">
    <property type="component" value="Unassembled WGS sequence"/>
</dbReference>
<comment type="subcellular location">
    <subcellularLocation>
        <location evidence="1">Cell membrane</location>
        <topology evidence="1">Multi-pass membrane protein</topology>
    </subcellularLocation>
</comment>
<dbReference type="PANTHER" id="PTHR30081:SF8">
    <property type="entry name" value="PROTEIN TRANSLOCASE SUBUNIT SECF"/>
    <property type="match status" value="1"/>
</dbReference>
<evidence type="ECO:0000256" key="2">
    <source>
        <dbReference type="ARBA" id="ARBA00015792"/>
    </source>
</evidence>
<evidence type="ECO:0000256" key="6">
    <source>
        <dbReference type="ARBA" id="ARBA00022927"/>
    </source>
</evidence>
<keyword evidence="4" id="KW-1003">Cell membrane</keyword>
<keyword evidence="7 10" id="KW-1133">Transmembrane helix</keyword>
<dbReference type="InterPro" id="IPR022645">
    <property type="entry name" value="SecD/SecF_bac"/>
</dbReference>
<reference evidence="12 13" key="1">
    <citation type="journal article" date="2016" name="Nat. Commun.">
        <title>Thousands of microbial genomes shed light on interconnected biogeochemical processes in an aquifer system.</title>
        <authorList>
            <person name="Anantharaman K."/>
            <person name="Brown C.T."/>
            <person name="Hug L.A."/>
            <person name="Sharon I."/>
            <person name="Castelle C.J."/>
            <person name="Probst A.J."/>
            <person name="Thomas B.C."/>
            <person name="Singh A."/>
            <person name="Wilkins M.J."/>
            <person name="Karaoz U."/>
            <person name="Brodie E.L."/>
            <person name="Williams K.H."/>
            <person name="Hubbard S.S."/>
            <person name="Banfield J.F."/>
        </authorList>
    </citation>
    <scope>NUCLEOTIDE SEQUENCE [LARGE SCALE GENOMIC DNA]</scope>
</reference>
<evidence type="ECO:0000256" key="4">
    <source>
        <dbReference type="ARBA" id="ARBA00022475"/>
    </source>
</evidence>
<accession>A0A1G1X2F8</accession>
<dbReference type="PANTHER" id="PTHR30081">
    <property type="entry name" value="PROTEIN-EXPORT MEMBRANE PROTEIN SEC"/>
    <property type="match status" value="1"/>
</dbReference>
<dbReference type="SUPFAM" id="SSF82866">
    <property type="entry name" value="Multidrug efflux transporter AcrB transmembrane domain"/>
    <property type="match status" value="1"/>
</dbReference>
<dbReference type="EMBL" id="MHHR01000020">
    <property type="protein sequence ID" value="OGY34134.1"/>
    <property type="molecule type" value="Genomic_DNA"/>
</dbReference>
<dbReference type="GO" id="GO:0005886">
    <property type="term" value="C:plasma membrane"/>
    <property type="evidence" value="ECO:0007669"/>
    <property type="project" value="UniProtKB-SubCell"/>
</dbReference>
<feature type="transmembrane region" description="Helical" evidence="10">
    <location>
        <begin position="235"/>
        <end position="252"/>
    </location>
</feature>
<comment type="caution">
    <text evidence="12">The sequence shown here is derived from an EMBL/GenBank/DDBJ whole genome shotgun (WGS) entry which is preliminary data.</text>
</comment>
<feature type="transmembrane region" description="Helical" evidence="10">
    <location>
        <begin position="151"/>
        <end position="173"/>
    </location>
</feature>
<proteinExistence type="predicted"/>
<evidence type="ECO:0000313" key="12">
    <source>
        <dbReference type="EMBL" id="OGY34134.1"/>
    </source>
</evidence>
<feature type="transmembrane region" description="Helical" evidence="10">
    <location>
        <begin position="6"/>
        <end position="29"/>
    </location>
</feature>
<keyword evidence="3" id="KW-0813">Transport</keyword>
<dbReference type="InterPro" id="IPR005665">
    <property type="entry name" value="SecF_bac"/>
</dbReference>
<keyword evidence="8" id="KW-0811">Translocation</keyword>
<feature type="domain" description="Protein export membrane protein SecD/SecF C-terminal" evidence="11">
    <location>
        <begin position="98"/>
        <end position="287"/>
    </location>
</feature>
<keyword evidence="9 10" id="KW-0472">Membrane</keyword>
<dbReference type="Gene3D" id="1.20.1640.10">
    <property type="entry name" value="Multidrug efflux transporter AcrB transmembrane domain"/>
    <property type="match status" value="1"/>
</dbReference>
<evidence type="ECO:0000313" key="13">
    <source>
        <dbReference type="Proteomes" id="UP000177528"/>
    </source>
</evidence>
<evidence type="ECO:0000256" key="7">
    <source>
        <dbReference type="ARBA" id="ARBA00022989"/>
    </source>
</evidence>
<evidence type="ECO:0000256" key="3">
    <source>
        <dbReference type="ARBA" id="ARBA00022448"/>
    </source>
</evidence>
<keyword evidence="6" id="KW-0653">Protein transport</keyword>
<protein>
    <recommendedName>
        <fullName evidence="2">Protein translocase subunit SecF</fullName>
    </recommendedName>
</protein>
<dbReference type="PRINTS" id="PR01755">
    <property type="entry name" value="SECFTRNLCASE"/>
</dbReference>
<feature type="transmembrane region" description="Helical" evidence="10">
    <location>
        <begin position="121"/>
        <end position="139"/>
    </location>
</feature>
<keyword evidence="5 10" id="KW-0812">Transmembrane</keyword>
<dbReference type="GO" id="GO:0015450">
    <property type="term" value="F:protein-transporting ATPase activity"/>
    <property type="evidence" value="ECO:0007669"/>
    <property type="project" value="InterPro"/>
</dbReference>
<dbReference type="AlphaFoldDB" id="A0A1G1X2F8"/>
<sequence length="289" mass="32054">MKNPKIWMWISALTIIASILVIVIIKPVWGIDFVGGSLMEIEGNADDARKVQDGISQTLNIEATAQGTRDNTIIIRTPALDDDTHKSVIDYLTKESLMKGEERSFESIGPTIGQELQRKSTYAIVIVLIVMIIYLAYTFRNMGGFIAPWKLGVAAIYALVHDLLLVTACFVVFGKIWGTSIDTLFVTAQLAIFGYSVNDTIVIFDRLRWEHLASKSKGMIEVLDRALKVTLGRSLNISFCILLTLIAVLIFGGSSIRWFIVALTIGTVTGVYSSLFVAPPLLYYLAKRR</sequence>
<evidence type="ECO:0000256" key="8">
    <source>
        <dbReference type="ARBA" id="ARBA00023010"/>
    </source>
</evidence>